<name>G3J0E6_METTV</name>
<dbReference type="EMBL" id="JH109153">
    <property type="protein sequence ID" value="EGW20668.1"/>
    <property type="molecule type" value="Genomic_DNA"/>
</dbReference>
<dbReference type="AlphaFoldDB" id="G3J0E6"/>
<sequence length="115" mass="13154">MSAIKLTVDEVNKTCRLITSDSHRKFKQALANYHDSSSHFYRDMEHCRNELNLIANTGSERLQGFIFLFLGNEQLITEFKTCQGEITEDRKLFGSLLIAGGHYKDEILVDVKEVA</sequence>
<evidence type="ECO:0000313" key="2">
    <source>
        <dbReference type="Proteomes" id="UP000004664"/>
    </source>
</evidence>
<dbReference type="HOGENOM" id="CLU_2106115_0_0_6"/>
<proteinExistence type="predicted"/>
<reference evidence="1 2" key="1">
    <citation type="submission" date="2011-06" db="EMBL/GenBank/DDBJ databases">
        <title>Genomic sequence of Methylobacter tundripaludum SV96.</title>
        <authorList>
            <consortium name="US DOE Joint Genome Institute"/>
            <person name="Lucas S."/>
            <person name="Han J."/>
            <person name="Lapidus A."/>
            <person name="Cheng J.-F."/>
            <person name="Goodwin L."/>
            <person name="Pitluck S."/>
            <person name="Held B."/>
            <person name="Detter J.C."/>
            <person name="Han C."/>
            <person name="Tapia R."/>
            <person name="Land M."/>
            <person name="Hauser L."/>
            <person name="Kyrpides N."/>
            <person name="Ivanova N."/>
            <person name="Ovchinnikova G."/>
            <person name="Pagani I."/>
            <person name="Klotz M.G."/>
            <person name="Dispirito A.A."/>
            <person name="Murrell J.C."/>
            <person name="Dunfield P."/>
            <person name="Kalyuzhnaya M.G."/>
            <person name="Svenning M."/>
            <person name="Trotsenko Y.A."/>
            <person name="Stein L.Y."/>
            <person name="Woyke T."/>
        </authorList>
    </citation>
    <scope>NUCLEOTIDE SEQUENCE [LARGE SCALE GENOMIC DNA]</scope>
    <source>
        <strain evidence="2">ATCC BAA-1195 / DSM 17260 / SV96</strain>
    </source>
</reference>
<keyword evidence="2" id="KW-1185">Reference proteome</keyword>
<dbReference type="RefSeq" id="WP_006893034.1">
    <property type="nucleotide sequence ID" value="NZ_JH109153.1"/>
</dbReference>
<evidence type="ECO:0000313" key="1">
    <source>
        <dbReference type="EMBL" id="EGW20668.1"/>
    </source>
</evidence>
<protein>
    <submittedName>
        <fullName evidence="1">Uncharacterized protein</fullName>
    </submittedName>
</protein>
<accession>G3J0E6</accession>
<organism evidence="1 2">
    <name type="scientific">Methylobacter tundripaludum (strain ATCC BAA-1195 / DSM 17260 / SV96)</name>
    <dbReference type="NCBI Taxonomy" id="697282"/>
    <lineage>
        <taxon>Bacteria</taxon>
        <taxon>Pseudomonadati</taxon>
        <taxon>Pseudomonadota</taxon>
        <taxon>Gammaproteobacteria</taxon>
        <taxon>Methylococcales</taxon>
        <taxon>Methylococcaceae</taxon>
        <taxon>Methylobacter</taxon>
    </lineage>
</organism>
<gene>
    <name evidence="1" type="ORF">Mettu_3817</name>
</gene>
<dbReference type="STRING" id="697282.Mettu_3817"/>
<dbReference type="Proteomes" id="UP000004664">
    <property type="component" value="Unassembled WGS sequence"/>
</dbReference>